<protein>
    <recommendedName>
        <fullName evidence="5">P. aerophilum family 66 protein</fullName>
    </recommendedName>
</protein>
<dbReference type="RefSeq" id="WP_116421624.1">
    <property type="nucleotide sequence ID" value="NZ_NMUE01000036.1"/>
</dbReference>
<name>A0A371QW18_9CREN</name>
<accession>A0A371QW18</accession>
<evidence type="ECO:0000313" key="4">
    <source>
        <dbReference type="Proteomes" id="UP000257123"/>
    </source>
</evidence>
<dbReference type="AlphaFoldDB" id="A0A371QW18"/>
<sequence length="718" mass="79171">MISHRWLFVLLISLLVVAQKIYVYEVESDIALSHEKIPHVPGMSWRLGEQVIVVLVPRDVEIGLILFTNKTAEVPVYDRTHFLLAIPADARPSPNAKAEAFLRTPDGVFPVVFRKPDKGIVDITARSKEEALHILRQLGFEPEFRGKAELRRVKERGPAEAATLDTPISITAQTAMPSLGSMLDVYGGLYFAPVVVSRTGSIIIPRYGTVGPCSNLPTAVYVGYDARSLVLGTLITGGTVSADLIIEVYKIVNDQCIYIGSRSFILANKTRYWVDLVNPTNSVDQLAVFVYLNVKYFSGQPKVSINGSVLYTRTYRHGFEIGEFVARTTGASGYSVNNYVGRLVIGPYIAYDGYVAGTFSSALSLTISTDPVNGACKDMSIQFRINGLSSSGTSTYRGNYNGLVCIYNVVLPSVSQSAFQTEYSYAKAFAGGLAWVLDIKYTDGSTPYVRQIHLSNADAFRYWRWAEQWKTRPDAIDGAWLKPFLSSAYELYAAPTEPSTAPGIYHGLVTVRTNSPGQWIGRVVLTISGKFVYPGLNQVVYMKKAELYLYSPNIDLSGSEVTSEGYLAPGTYVSMTPPQWVEIAQRVKDAIDFILGLVGIGGGWWTLLSFAIGQGLQSAGDVVKVTQLDNYNIKIEYQRGWGTNIDSDTIVAPLKIPSLTGRIQPTELVVKQVCLDGFCAQPNFKAYVQPDSNYGAQLHATVKNWMFRGQTQDTEIYR</sequence>
<dbReference type="EMBL" id="NMUF01000008">
    <property type="protein sequence ID" value="RFA99220.1"/>
    <property type="molecule type" value="Genomic_DNA"/>
</dbReference>
<gene>
    <name evidence="1" type="ORF">CGL51_09995</name>
    <name evidence="2" type="ORF">CGL52_04275</name>
</gene>
<dbReference type="Proteomes" id="UP000256877">
    <property type="component" value="Unassembled WGS sequence"/>
</dbReference>
<evidence type="ECO:0000313" key="3">
    <source>
        <dbReference type="Proteomes" id="UP000256877"/>
    </source>
</evidence>
<comment type="caution">
    <text evidence="1">The sequence shown here is derived from an EMBL/GenBank/DDBJ whole genome shotgun (WGS) entry which is preliminary data.</text>
</comment>
<organism evidence="1 4">
    <name type="scientific">Pyrobaculum aerophilum</name>
    <dbReference type="NCBI Taxonomy" id="13773"/>
    <lineage>
        <taxon>Archaea</taxon>
        <taxon>Thermoproteota</taxon>
        <taxon>Thermoprotei</taxon>
        <taxon>Thermoproteales</taxon>
        <taxon>Thermoproteaceae</taxon>
        <taxon>Pyrobaculum</taxon>
    </lineage>
</organism>
<evidence type="ECO:0000313" key="2">
    <source>
        <dbReference type="EMBL" id="RFA99220.1"/>
    </source>
</evidence>
<evidence type="ECO:0000313" key="1">
    <source>
        <dbReference type="EMBL" id="RFA94494.1"/>
    </source>
</evidence>
<dbReference type="Proteomes" id="UP000257123">
    <property type="component" value="Unassembled WGS sequence"/>
</dbReference>
<dbReference type="EMBL" id="NMUE01000036">
    <property type="protein sequence ID" value="RFA94494.1"/>
    <property type="molecule type" value="Genomic_DNA"/>
</dbReference>
<proteinExistence type="predicted"/>
<reference evidence="3 4" key="1">
    <citation type="submission" date="2017-07" db="EMBL/GenBank/DDBJ databases">
        <title>Draft genome sequence of aerobic hyperthermophilic archaea, Pyrobaculum aerophilum YKB31 and YKB32.</title>
        <authorList>
            <person name="Mochizuki T."/>
            <person name="Berliner A.J."/>
            <person name="Yoshida-Takashima Y."/>
            <person name="Takaki Y."/>
            <person name="Nunoura T."/>
            <person name="Takai K."/>
        </authorList>
    </citation>
    <scope>NUCLEOTIDE SEQUENCE [LARGE SCALE GENOMIC DNA]</scope>
    <source>
        <strain evidence="1 4">YKB31</strain>
        <strain evidence="2 3">YKB32</strain>
    </source>
</reference>
<evidence type="ECO:0008006" key="5">
    <source>
        <dbReference type="Google" id="ProtNLM"/>
    </source>
</evidence>